<name>A0AAD7QJJ6_QUISA</name>
<accession>A0AAD7QJJ6</accession>
<dbReference type="KEGG" id="qsa:O6P43_001684"/>
<evidence type="ECO:0000313" key="1">
    <source>
        <dbReference type="EMBL" id="KAJ7982573.1"/>
    </source>
</evidence>
<sequence>MLNYGPSNRVDPFLLLLLAIGDEVHRGIAGGEFEGTGFVHNVLGALNSEANTHWDDASWCGRAGDIMGILEPKELTLFKDEPVSMLGLNEIALFGEPP</sequence>
<reference evidence="1 2" key="1">
    <citation type="journal article" date="2023" name="Science">
        <title>Elucidation of the pathway for biosynthesis of saponin adjuvants from the soapbark tree.</title>
        <authorList>
            <person name="Reed J."/>
            <person name="Orme A."/>
            <person name="El-Demerdash A."/>
            <person name="Owen C."/>
            <person name="Martin L.B.B."/>
            <person name="Misra R.C."/>
            <person name="Kikuchi S."/>
            <person name="Rejzek M."/>
            <person name="Martin A.C."/>
            <person name="Harkess A."/>
            <person name="Leebens-Mack J."/>
            <person name="Louveau T."/>
            <person name="Stephenson M.J."/>
            <person name="Osbourn A."/>
        </authorList>
    </citation>
    <scope>NUCLEOTIDE SEQUENCE [LARGE SCALE GENOMIC DNA]</scope>
    <source>
        <strain evidence="1">S10</strain>
    </source>
</reference>
<dbReference type="AlphaFoldDB" id="A0AAD7QJJ6"/>
<organism evidence="1 2">
    <name type="scientific">Quillaja saponaria</name>
    <name type="common">Soap bark tree</name>
    <dbReference type="NCBI Taxonomy" id="32244"/>
    <lineage>
        <taxon>Eukaryota</taxon>
        <taxon>Viridiplantae</taxon>
        <taxon>Streptophyta</taxon>
        <taxon>Embryophyta</taxon>
        <taxon>Tracheophyta</taxon>
        <taxon>Spermatophyta</taxon>
        <taxon>Magnoliopsida</taxon>
        <taxon>eudicotyledons</taxon>
        <taxon>Gunneridae</taxon>
        <taxon>Pentapetalae</taxon>
        <taxon>rosids</taxon>
        <taxon>fabids</taxon>
        <taxon>Fabales</taxon>
        <taxon>Quillajaceae</taxon>
        <taxon>Quillaja</taxon>
    </lineage>
</organism>
<dbReference type="Proteomes" id="UP001163823">
    <property type="component" value="Chromosome 1"/>
</dbReference>
<keyword evidence="2" id="KW-1185">Reference proteome</keyword>
<gene>
    <name evidence="1" type="ORF">O6P43_001684</name>
</gene>
<proteinExistence type="predicted"/>
<protein>
    <submittedName>
        <fullName evidence="1">Uncharacterized protein</fullName>
    </submittedName>
</protein>
<comment type="caution">
    <text evidence="1">The sequence shown here is derived from an EMBL/GenBank/DDBJ whole genome shotgun (WGS) entry which is preliminary data.</text>
</comment>
<dbReference type="EMBL" id="JARAOO010000001">
    <property type="protein sequence ID" value="KAJ7982573.1"/>
    <property type="molecule type" value="Genomic_DNA"/>
</dbReference>
<evidence type="ECO:0000313" key="2">
    <source>
        <dbReference type="Proteomes" id="UP001163823"/>
    </source>
</evidence>